<name>A0A367IRI6_RHIAZ</name>
<dbReference type="EMBL" id="PJQL01004013">
    <property type="protein sequence ID" value="RCH80256.1"/>
    <property type="molecule type" value="Genomic_DNA"/>
</dbReference>
<feature type="non-terminal residue" evidence="1">
    <location>
        <position position="1"/>
    </location>
</feature>
<dbReference type="Proteomes" id="UP000252139">
    <property type="component" value="Unassembled WGS sequence"/>
</dbReference>
<reference evidence="1 2" key="1">
    <citation type="journal article" date="2018" name="G3 (Bethesda)">
        <title>Phylogenetic and Phylogenomic Definition of Rhizopus Species.</title>
        <authorList>
            <person name="Gryganskyi A.P."/>
            <person name="Golan J."/>
            <person name="Dolatabadi S."/>
            <person name="Mondo S."/>
            <person name="Robb S."/>
            <person name="Idnurm A."/>
            <person name="Muszewska A."/>
            <person name="Steczkiewicz K."/>
            <person name="Masonjones S."/>
            <person name="Liao H.L."/>
            <person name="Gajdeczka M.T."/>
            <person name="Anike F."/>
            <person name="Vuek A."/>
            <person name="Anishchenko I.M."/>
            <person name="Voigt K."/>
            <person name="de Hoog G.S."/>
            <person name="Smith M.E."/>
            <person name="Heitman J."/>
            <person name="Vilgalys R."/>
            <person name="Stajich J.E."/>
        </authorList>
    </citation>
    <scope>NUCLEOTIDE SEQUENCE [LARGE SCALE GENOMIC DNA]</scope>
    <source>
        <strain evidence="1 2">CBS 357.93</strain>
    </source>
</reference>
<dbReference type="AlphaFoldDB" id="A0A367IRI6"/>
<proteinExistence type="predicted"/>
<keyword evidence="2" id="KW-1185">Reference proteome</keyword>
<accession>A0A367IRI6</accession>
<protein>
    <submittedName>
        <fullName evidence="1">Uncharacterized protein</fullName>
    </submittedName>
</protein>
<comment type="caution">
    <text evidence="1">The sequence shown here is derived from an EMBL/GenBank/DDBJ whole genome shotgun (WGS) entry which is preliminary data.</text>
</comment>
<evidence type="ECO:0000313" key="2">
    <source>
        <dbReference type="Proteomes" id="UP000252139"/>
    </source>
</evidence>
<feature type="non-terminal residue" evidence="1">
    <location>
        <position position="62"/>
    </location>
</feature>
<evidence type="ECO:0000313" key="1">
    <source>
        <dbReference type="EMBL" id="RCH80256.1"/>
    </source>
</evidence>
<sequence length="62" mass="7165">LKVNFFQLVNPNGYVCVMNKKIEYCCYPVHAKEFTKKIKQICVNKLAEEARLDMVLTAEPNS</sequence>
<gene>
    <name evidence="1" type="ORF">CU097_004863</name>
</gene>
<organism evidence="1 2">
    <name type="scientific">Rhizopus azygosporus</name>
    <name type="common">Rhizopus microsporus var. azygosporus</name>
    <dbReference type="NCBI Taxonomy" id="86630"/>
    <lineage>
        <taxon>Eukaryota</taxon>
        <taxon>Fungi</taxon>
        <taxon>Fungi incertae sedis</taxon>
        <taxon>Mucoromycota</taxon>
        <taxon>Mucoromycotina</taxon>
        <taxon>Mucoromycetes</taxon>
        <taxon>Mucorales</taxon>
        <taxon>Mucorineae</taxon>
        <taxon>Rhizopodaceae</taxon>
        <taxon>Rhizopus</taxon>
    </lineage>
</organism>